<protein>
    <submittedName>
        <fullName evidence="2">Uncharacterized protein</fullName>
    </submittedName>
</protein>
<feature type="transmembrane region" description="Helical" evidence="1">
    <location>
        <begin position="12"/>
        <end position="31"/>
    </location>
</feature>
<accession>A0A6V7UMK5</accession>
<dbReference type="AlphaFoldDB" id="A0A6V7UMK5"/>
<evidence type="ECO:0000313" key="2">
    <source>
        <dbReference type="EMBL" id="CAD2161383.1"/>
    </source>
</evidence>
<comment type="caution">
    <text evidence="2">The sequence shown here is derived from an EMBL/GenBank/DDBJ whole genome shotgun (WGS) entry which is preliminary data.</text>
</comment>
<evidence type="ECO:0000313" key="3">
    <source>
        <dbReference type="Proteomes" id="UP000580250"/>
    </source>
</evidence>
<name>A0A6V7UMK5_MELEN</name>
<organism evidence="2 3">
    <name type="scientific">Meloidogyne enterolobii</name>
    <name type="common">Root-knot nematode worm</name>
    <name type="synonym">Meloidogyne mayaguensis</name>
    <dbReference type="NCBI Taxonomy" id="390850"/>
    <lineage>
        <taxon>Eukaryota</taxon>
        <taxon>Metazoa</taxon>
        <taxon>Ecdysozoa</taxon>
        <taxon>Nematoda</taxon>
        <taxon>Chromadorea</taxon>
        <taxon>Rhabditida</taxon>
        <taxon>Tylenchina</taxon>
        <taxon>Tylenchomorpha</taxon>
        <taxon>Tylenchoidea</taxon>
        <taxon>Meloidogynidae</taxon>
        <taxon>Meloidogyninae</taxon>
        <taxon>Meloidogyne</taxon>
    </lineage>
</organism>
<keyword evidence="1" id="KW-0472">Membrane</keyword>
<evidence type="ECO:0000256" key="1">
    <source>
        <dbReference type="SAM" id="Phobius"/>
    </source>
</evidence>
<keyword evidence="1" id="KW-1133">Transmembrane helix</keyword>
<proteinExistence type="predicted"/>
<keyword evidence="1" id="KW-0812">Transmembrane</keyword>
<dbReference type="EMBL" id="CAJEWN010000085">
    <property type="protein sequence ID" value="CAD2161383.1"/>
    <property type="molecule type" value="Genomic_DNA"/>
</dbReference>
<gene>
    <name evidence="2" type="ORF">MENT_LOCUS14804</name>
</gene>
<reference evidence="2 3" key="1">
    <citation type="submission" date="2020-08" db="EMBL/GenBank/DDBJ databases">
        <authorList>
            <person name="Koutsovoulos G."/>
            <person name="Danchin GJ E."/>
        </authorList>
    </citation>
    <scope>NUCLEOTIDE SEQUENCE [LARGE SCALE GENOMIC DNA]</scope>
</reference>
<dbReference type="Proteomes" id="UP000580250">
    <property type="component" value="Unassembled WGS sequence"/>
</dbReference>
<sequence length="41" mass="5061">MKTCQMIARKLFEYLPLLFEYLLNICHFYLFDYLMDNGVFC</sequence>